<sequence length="173" mass="19006">MTSLNNLQDLYVQQIKDLYSAERQLMQALPKMAKAAHAPELKEAITSHLAQTEGHADRLQTILNGLDIKMGSHTCKAMAGIIDEGNEILKMKGDPDVLDAGIIAAAQRAEHYEIAGYGCVRTYARTLGLTEDEKLLQKTLDEEGATDKRLTKLAEGAINNRARADHMPAEHVE</sequence>
<dbReference type="Proteomes" id="UP000184233">
    <property type="component" value="Unassembled WGS sequence"/>
</dbReference>
<reference evidence="1 2" key="1">
    <citation type="submission" date="2016-09" db="EMBL/GenBank/DDBJ databases">
        <title>Genome-resolved meta-omics ties microbial dynamics to process performance in biotechnology for thiocyanate degradation.</title>
        <authorList>
            <person name="Kantor R.S."/>
            <person name="Huddy R.J."/>
            <person name="Iyer R."/>
            <person name="Thomas B.C."/>
            <person name="Brown C.T."/>
            <person name="Anantharaman K."/>
            <person name="Tringe S."/>
            <person name="Hettich R.L."/>
            <person name="Harrison S.T."/>
            <person name="Banfield J.F."/>
        </authorList>
    </citation>
    <scope>NUCLEOTIDE SEQUENCE [LARGE SCALE GENOMIC DNA]</scope>
    <source>
        <strain evidence="1">59-99</strain>
    </source>
</reference>
<name>A0A1M3KV16_9BACT</name>
<dbReference type="InterPro" id="IPR047114">
    <property type="entry name" value="YciF"/>
</dbReference>
<evidence type="ECO:0000313" key="2">
    <source>
        <dbReference type="Proteomes" id="UP000184233"/>
    </source>
</evidence>
<comment type="caution">
    <text evidence="1">The sequence shown here is derived from an EMBL/GenBank/DDBJ whole genome shotgun (WGS) entry which is preliminary data.</text>
</comment>
<dbReference type="CDD" id="cd07909">
    <property type="entry name" value="YciF"/>
    <property type="match status" value="1"/>
</dbReference>
<evidence type="ECO:0000313" key="1">
    <source>
        <dbReference type="EMBL" id="OJX56253.1"/>
    </source>
</evidence>
<dbReference type="AlphaFoldDB" id="A0A1M3KV16"/>
<protein>
    <submittedName>
        <fullName evidence="1">Uncharacterized protein</fullName>
    </submittedName>
</protein>
<dbReference type="STRING" id="1895771.BGO89_13015"/>
<dbReference type="Gene3D" id="1.20.1260.10">
    <property type="match status" value="1"/>
</dbReference>
<dbReference type="EMBL" id="MKVH01000025">
    <property type="protein sequence ID" value="OJX56253.1"/>
    <property type="molecule type" value="Genomic_DNA"/>
</dbReference>
<proteinExistence type="predicted"/>
<dbReference type="InterPro" id="IPR009078">
    <property type="entry name" value="Ferritin-like_SF"/>
</dbReference>
<dbReference type="PANTHER" id="PTHR30565:SF9">
    <property type="entry name" value="PROTEIN YCIF"/>
    <property type="match status" value="1"/>
</dbReference>
<dbReference type="PANTHER" id="PTHR30565">
    <property type="entry name" value="PROTEIN YCIF"/>
    <property type="match status" value="1"/>
</dbReference>
<dbReference type="SUPFAM" id="SSF47240">
    <property type="entry name" value="Ferritin-like"/>
    <property type="match status" value="1"/>
</dbReference>
<dbReference type="InterPro" id="IPR012347">
    <property type="entry name" value="Ferritin-like"/>
</dbReference>
<dbReference type="Pfam" id="PF05974">
    <property type="entry name" value="DUF892"/>
    <property type="match status" value="1"/>
</dbReference>
<gene>
    <name evidence="1" type="ORF">BGO89_13015</name>
</gene>
<accession>A0A1M3KV16</accession>
<organism evidence="1 2">
    <name type="scientific">Candidatus Kapaibacterium thiocyanatum</name>
    <dbReference type="NCBI Taxonomy" id="1895771"/>
    <lineage>
        <taxon>Bacteria</taxon>
        <taxon>Pseudomonadati</taxon>
        <taxon>Candidatus Kapaibacteriota</taxon>
        <taxon>Candidatus Kapaibacteriia</taxon>
        <taxon>Candidatus Kapaibacteriales</taxon>
        <taxon>Candidatus Kapaibacteriaceae</taxon>
        <taxon>Candidatus Kapaibacterium</taxon>
    </lineage>
</organism>
<dbReference type="InterPro" id="IPR010287">
    <property type="entry name" value="DUF892_YciF-like"/>
</dbReference>